<proteinExistence type="predicted"/>
<reference evidence="8 9" key="1">
    <citation type="journal article" date="2009" name="Stand. Genomic Sci.">
        <title>Complete genome sequence of Brachybacterium faecium type strain (Schefferle 6-10).</title>
        <authorList>
            <person name="Lapidus A."/>
            <person name="Pukall R."/>
            <person name="Labuttii K."/>
            <person name="Copeland A."/>
            <person name="Del Rio T.G."/>
            <person name="Nolan M."/>
            <person name="Chen F."/>
            <person name="Lucas S."/>
            <person name="Tice H."/>
            <person name="Cheng J.F."/>
            <person name="Bruce D."/>
            <person name="Goodwin L."/>
            <person name="Pitluck S."/>
            <person name="Rohde M."/>
            <person name="Goker M."/>
            <person name="Pati A."/>
            <person name="Ivanova N."/>
            <person name="Mavrommatis K."/>
            <person name="Chen A."/>
            <person name="Palaniappan K."/>
            <person name="D'haeseleer P."/>
            <person name="Chain P."/>
            <person name="Bristow J."/>
            <person name="Eisen J.A."/>
            <person name="Markowitz V."/>
            <person name="Hugenholtz P."/>
            <person name="Kyrpides N.C."/>
            <person name="Klenk H.P."/>
        </authorList>
    </citation>
    <scope>NUCLEOTIDE SEQUENCE [LARGE SCALE GENOMIC DNA]</scope>
    <source>
        <strain evidence="9">ATCC 43885 / DSM 4810 / JCM 11609 / LMG 19847 / NBRC 14762 / NCIMB 9860 / 6-10</strain>
    </source>
</reference>
<comment type="subcellular location">
    <subcellularLocation>
        <location evidence="1">Membrane</location>
        <topology evidence="1">Multi-pass membrane protein</topology>
    </subcellularLocation>
</comment>
<keyword evidence="4 6" id="KW-0472">Membrane</keyword>
<dbReference type="InterPro" id="IPR009908">
    <property type="entry name" value="Methylamine_util_MauE"/>
</dbReference>
<organism evidence="8 9">
    <name type="scientific">Brachybacterium faecium (strain ATCC 43885 / DSM 4810 / JCM 11609 / LMG 19847 / NBRC 14762 / NCIMB 9860 / 6-10)</name>
    <dbReference type="NCBI Taxonomy" id="446465"/>
    <lineage>
        <taxon>Bacteria</taxon>
        <taxon>Bacillati</taxon>
        <taxon>Actinomycetota</taxon>
        <taxon>Actinomycetes</taxon>
        <taxon>Micrococcales</taxon>
        <taxon>Dermabacteraceae</taxon>
        <taxon>Brachybacterium</taxon>
    </lineage>
</organism>
<evidence type="ECO:0000256" key="2">
    <source>
        <dbReference type="ARBA" id="ARBA00022692"/>
    </source>
</evidence>
<dbReference type="AlphaFoldDB" id="C7MG14"/>
<name>C7MG14_BRAFD</name>
<dbReference type="GO" id="GO:0016020">
    <property type="term" value="C:membrane"/>
    <property type="evidence" value="ECO:0007669"/>
    <property type="project" value="UniProtKB-SubCell"/>
</dbReference>
<evidence type="ECO:0000256" key="1">
    <source>
        <dbReference type="ARBA" id="ARBA00004141"/>
    </source>
</evidence>
<gene>
    <name evidence="8" type="ordered locus">Bfae_02550</name>
</gene>
<dbReference type="EMBL" id="CP001643">
    <property type="protein sequence ID" value="ACU84132.1"/>
    <property type="molecule type" value="Genomic_DNA"/>
</dbReference>
<dbReference type="Proteomes" id="UP000001919">
    <property type="component" value="Chromosome"/>
</dbReference>
<keyword evidence="3 6" id="KW-1133">Transmembrane helix</keyword>
<dbReference type="PATRIC" id="fig|446465.5.peg.253"/>
<keyword evidence="2 6" id="KW-0812">Transmembrane</keyword>
<feature type="region of interest" description="Disordered" evidence="5">
    <location>
        <begin position="173"/>
        <end position="206"/>
    </location>
</feature>
<feature type="compositionally biased region" description="Low complexity" evidence="5">
    <location>
        <begin position="173"/>
        <end position="182"/>
    </location>
</feature>
<feature type="transmembrane region" description="Helical" evidence="6">
    <location>
        <begin position="121"/>
        <end position="138"/>
    </location>
</feature>
<protein>
    <recommendedName>
        <fullName evidence="7">Methylamine utilisation protein MauE domain-containing protein</fullName>
    </recommendedName>
</protein>
<sequence>MTSLLIAAPILLTLTLLVSGLAKLGARQVTEDAMTSLRLPLRPFHRSVATLLPVAEIVLALVLWVPSAPLQTMVAVLIALLMLTYLVIIARALRQDEVVECACFGTLASPTVSTATLGRNALLSALGLLTVVSASSGLMEHALVQQPLSVVGSGAALLAAIALVVLALGGTTPQRDPAAAAEDGAEERRAEDRTPAPEQHAAEDEDELLDYERVTIPPAVLQQQDSRLITLRQLAAERAVLLIFVSEGCGPCERVLDQVPGWVERLSPFMDVRVALSRPLEQLRERTLGRVGDRALHDLQFSARSVLGGKTAPSAVLLGADGLLAGGPVDGGSRVIGFVEEIQEELALAQEEGQLPHPSA</sequence>
<evidence type="ECO:0000313" key="8">
    <source>
        <dbReference type="EMBL" id="ACU84132.1"/>
    </source>
</evidence>
<feature type="compositionally biased region" description="Basic and acidic residues" evidence="5">
    <location>
        <begin position="186"/>
        <end position="195"/>
    </location>
</feature>
<dbReference type="HOGENOM" id="CLU_066818_0_0_11"/>
<evidence type="ECO:0000259" key="7">
    <source>
        <dbReference type="Pfam" id="PF07291"/>
    </source>
</evidence>
<dbReference type="STRING" id="446465.Bfae_02550"/>
<feature type="transmembrane region" description="Helical" evidence="6">
    <location>
        <begin position="46"/>
        <end position="65"/>
    </location>
</feature>
<dbReference type="KEGG" id="bfa:Bfae_02550"/>
<dbReference type="eggNOG" id="COG0526">
    <property type="taxonomic scope" value="Bacteria"/>
</dbReference>
<evidence type="ECO:0000256" key="6">
    <source>
        <dbReference type="SAM" id="Phobius"/>
    </source>
</evidence>
<feature type="domain" description="Methylamine utilisation protein MauE" evidence="7">
    <location>
        <begin position="2"/>
        <end position="131"/>
    </location>
</feature>
<dbReference type="GO" id="GO:0030416">
    <property type="term" value="P:methylamine metabolic process"/>
    <property type="evidence" value="ECO:0007669"/>
    <property type="project" value="InterPro"/>
</dbReference>
<keyword evidence="9" id="KW-1185">Reference proteome</keyword>
<dbReference type="OrthoDB" id="5006039at2"/>
<dbReference type="Pfam" id="PF07291">
    <property type="entry name" value="MauE"/>
    <property type="match status" value="1"/>
</dbReference>
<feature type="transmembrane region" description="Helical" evidence="6">
    <location>
        <begin position="150"/>
        <end position="169"/>
    </location>
</feature>
<evidence type="ECO:0000256" key="5">
    <source>
        <dbReference type="SAM" id="MobiDB-lite"/>
    </source>
</evidence>
<feature type="transmembrane region" description="Helical" evidence="6">
    <location>
        <begin position="72"/>
        <end position="90"/>
    </location>
</feature>
<evidence type="ECO:0000256" key="3">
    <source>
        <dbReference type="ARBA" id="ARBA00022989"/>
    </source>
</evidence>
<evidence type="ECO:0000256" key="4">
    <source>
        <dbReference type="ARBA" id="ARBA00023136"/>
    </source>
</evidence>
<accession>C7MG14</accession>
<evidence type="ECO:0000313" key="9">
    <source>
        <dbReference type="Proteomes" id="UP000001919"/>
    </source>
</evidence>